<protein>
    <submittedName>
        <fullName evidence="1">Uncharacterized protein</fullName>
    </submittedName>
</protein>
<keyword evidence="2" id="KW-1185">Reference proteome</keyword>
<dbReference type="AlphaFoldDB" id="A0A9D4VQU2"/>
<proteinExistence type="predicted"/>
<dbReference type="Gramene" id="Psat07G0375000-T1">
    <property type="protein sequence ID" value="KAI5387767.1"/>
    <property type="gene ID" value="KIW84_073750"/>
</dbReference>
<gene>
    <name evidence="1" type="ORF">KIW84_073750</name>
</gene>
<accession>A0A9D4VQU2</accession>
<evidence type="ECO:0000313" key="1">
    <source>
        <dbReference type="EMBL" id="KAI5387767.1"/>
    </source>
</evidence>
<name>A0A9D4VQU2_PEA</name>
<comment type="caution">
    <text evidence="1">The sequence shown here is derived from an EMBL/GenBank/DDBJ whole genome shotgun (WGS) entry which is preliminary data.</text>
</comment>
<organism evidence="1 2">
    <name type="scientific">Pisum sativum</name>
    <name type="common">Garden pea</name>
    <name type="synonym">Lathyrus oleraceus</name>
    <dbReference type="NCBI Taxonomy" id="3888"/>
    <lineage>
        <taxon>Eukaryota</taxon>
        <taxon>Viridiplantae</taxon>
        <taxon>Streptophyta</taxon>
        <taxon>Embryophyta</taxon>
        <taxon>Tracheophyta</taxon>
        <taxon>Spermatophyta</taxon>
        <taxon>Magnoliopsida</taxon>
        <taxon>eudicotyledons</taxon>
        <taxon>Gunneridae</taxon>
        <taxon>Pentapetalae</taxon>
        <taxon>rosids</taxon>
        <taxon>fabids</taxon>
        <taxon>Fabales</taxon>
        <taxon>Fabaceae</taxon>
        <taxon>Papilionoideae</taxon>
        <taxon>50 kb inversion clade</taxon>
        <taxon>NPAAA clade</taxon>
        <taxon>Hologalegina</taxon>
        <taxon>IRL clade</taxon>
        <taxon>Fabeae</taxon>
        <taxon>Lathyrus</taxon>
    </lineage>
</organism>
<dbReference type="EMBL" id="JAMSHJ010000007">
    <property type="protein sequence ID" value="KAI5387767.1"/>
    <property type="molecule type" value="Genomic_DNA"/>
</dbReference>
<reference evidence="1 2" key="1">
    <citation type="journal article" date="2022" name="Nat. Genet.">
        <title>Improved pea reference genome and pan-genome highlight genomic features and evolutionary characteristics.</title>
        <authorList>
            <person name="Yang T."/>
            <person name="Liu R."/>
            <person name="Luo Y."/>
            <person name="Hu S."/>
            <person name="Wang D."/>
            <person name="Wang C."/>
            <person name="Pandey M.K."/>
            <person name="Ge S."/>
            <person name="Xu Q."/>
            <person name="Li N."/>
            <person name="Li G."/>
            <person name="Huang Y."/>
            <person name="Saxena R.K."/>
            <person name="Ji Y."/>
            <person name="Li M."/>
            <person name="Yan X."/>
            <person name="He Y."/>
            <person name="Liu Y."/>
            <person name="Wang X."/>
            <person name="Xiang C."/>
            <person name="Varshney R.K."/>
            <person name="Ding H."/>
            <person name="Gao S."/>
            <person name="Zong X."/>
        </authorList>
    </citation>
    <scope>NUCLEOTIDE SEQUENCE [LARGE SCALE GENOMIC DNA]</scope>
    <source>
        <strain evidence="1 2">cv. Zhongwan 6</strain>
    </source>
</reference>
<sequence>MRYPPRVFQQLILFSHSPVLSLTDFAHSFHFSLNCIADTGSVTDVFVLKLEVLDLSRNQFQGHISQVGVVSDYDLSKAENK</sequence>
<dbReference type="Proteomes" id="UP001058974">
    <property type="component" value="Chromosome 7"/>
</dbReference>
<evidence type="ECO:0000313" key="2">
    <source>
        <dbReference type="Proteomes" id="UP001058974"/>
    </source>
</evidence>